<feature type="transmembrane region" description="Helical" evidence="2">
    <location>
        <begin position="51"/>
        <end position="69"/>
    </location>
</feature>
<dbReference type="EMBL" id="CP010803">
    <property type="protein sequence ID" value="AJY47664.1"/>
    <property type="molecule type" value="Genomic_DNA"/>
</dbReference>
<dbReference type="HOGENOM" id="CLU_2260371_0_0_5"/>
<dbReference type="PATRIC" id="fig|1486262.3.peg.4443"/>
<accession>A0A0D5LTW7</accession>
<evidence type="ECO:0000313" key="3">
    <source>
        <dbReference type="EMBL" id="AJY47664.1"/>
    </source>
</evidence>
<evidence type="ECO:0000256" key="2">
    <source>
        <dbReference type="SAM" id="Phobius"/>
    </source>
</evidence>
<evidence type="ECO:0000256" key="1">
    <source>
        <dbReference type="SAM" id="MobiDB-lite"/>
    </source>
</evidence>
<keyword evidence="2" id="KW-1133">Transmembrane helix</keyword>
<reference evidence="3 4" key="1">
    <citation type="journal article" date="2015" name="Genome Announc.">
        <title>Complete genome sequence of Martelella endophytica YC6887, which has antifungal activity associated with a halophyte.</title>
        <authorList>
            <person name="Khan A."/>
            <person name="Khan H."/>
            <person name="Chung E.J."/>
            <person name="Hossain M.T."/>
            <person name="Chung Y.R."/>
        </authorList>
    </citation>
    <scope>NUCLEOTIDE SEQUENCE [LARGE SCALE GENOMIC DNA]</scope>
    <source>
        <strain evidence="3">YC6887</strain>
    </source>
</reference>
<keyword evidence="2" id="KW-0812">Transmembrane</keyword>
<organism evidence="3 4">
    <name type="scientific">Martelella endophytica</name>
    <dbReference type="NCBI Taxonomy" id="1486262"/>
    <lineage>
        <taxon>Bacteria</taxon>
        <taxon>Pseudomonadati</taxon>
        <taxon>Pseudomonadota</taxon>
        <taxon>Alphaproteobacteria</taxon>
        <taxon>Hyphomicrobiales</taxon>
        <taxon>Aurantimonadaceae</taxon>
        <taxon>Martelella</taxon>
    </lineage>
</organism>
<dbReference type="RefSeq" id="WP_045684238.1">
    <property type="nucleotide sequence ID" value="NZ_CP010803.1"/>
</dbReference>
<sequence>MFDSKTTTSDILERLHLSEPKPAASATALVRDEIDALARTARKHPAGSGSALALVGLVAFGIGFLVGHADSSESVPRKRLFRQRPKRWPARTTHSGGVFSGRK</sequence>
<feature type="compositionally biased region" description="Basic residues" evidence="1">
    <location>
        <begin position="77"/>
        <end position="89"/>
    </location>
</feature>
<keyword evidence="2" id="KW-0472">Membrane</keyword>
<dbReference type="Proteomes" id="UP000032611">
    <property type="component" value="Chromosome"/>
</dbReference>
<protein>
    <submittedName>
        <fullName evidence="3">Uncharacterized protein</fullName>
    </submittedName>
</protein>
<keyword evidence="4" id="KW-1185">Reference proteome</keyword>
<feature type="region of interest" description="Disordered" evidence="1">
    <location>
        <begin position="71"/>
        <end position="103"/>
    </location>
</feature>
<evidence type="ECO:0000313" key="4">
    <source>
        <dbReference type="Proteomes" id="UP000032611"/>
    </source>
</evidence>
<gene>
    <name evidence="3" type="ORF">TM49_21505</name>
</gene>
<dbReference type="KEGG" id="mey:TM49_21505"/>
<dbReference type="OrthoDB" id="7917317at2"/>
<proteinExistence type="predicted"/>
<dbReference type="AlphaFoldDB" id="A0A0D5LTW7"/>
<name>A0A0D5LTW7_MAREN</name>